<dbReference type="InterPro" id="IPR050602">
    <property type="entry name" value="Malonyl-ACP_OMT"/>
</dbReference>
<keyword evidence="5" id="KW-1185">Reference proteome</keyword>
<dbReference type="SUPFAM" id="SSF53335">
    <property type="entry name" value="S-adenosyl-L-methionine-dependent methyltransferases"/>
    <property type="match status" value="1"/>
</dbReference>
<dbReference type="Gene3D" id="3.40.50.150">
    <property type="entry name" value="Vaccinia Virus protein VP39"/>
    <property type="match status" value="1"/>
</dbReference>
<dbReference type="GO" id="GO:0032259">
    <property type="term" value="P:methylation"/>
    <property type="evidence" value="ECO:0007669"/>
    <property type="project" value="UniProtKB-KW"/>
</dbReference>
<dbReference type="Proteomes" id="UP000315751">
    <property type="component" value="Unassembled WGS sequence"/>
</dbReference>
<keyword evidence="2 4" id="KW-0808">Transferase</keyword>
<name>A0A560GVX7_9PROT</name>
<dbReference type="EMBL" id="VITR01000013">
    <property type="protein sequence ID" value="TWB38187.1"/>
    <property type="molecule type" value="Genomic_DNA"/>
</dbReference>
<dbReference type="GO" id="GO:0008757">
    <property type="term" value="F:S-adenosylmethionine-dependent methyltransferase activity"/>
    <property type="evidence" value="ECO:0007669"/>
    <property type="project" value="InterPro"/>
</dbReference>
<dbReference type="Pfam" id="PF08241">
    <property type="entry name" value="Methyltransf_11"/>
    <property type="match status" value="1"/>
</dbReference>
<dbReference type="InterPro" id="IPR013216">
    <property type="entry name" value="Methyltransf_11"/>
</dbReference>
<dbReference type="AlphaFoldDB" id="A0A560GVX7"/>
<reference evidence="4 5" key="1">
    <citation type="submission" date="2019-06" db="EMBL/GenBank/DDBJ databases">
        <title>Genomic Encyclopedia of Type Strains, Phase IV (KMG-V): Genome sequencing to study the core and pangenomes of soil and plant-associated prokaryotes.</title>
        <authorList>
            <person name="Whitman W."/>
        </authorList>
    </citation>
    <scope>NUCLEOTIDE SEQUENCE [LARGE SCALE GENOMIC DNA]</scope>
    <source>
        <strain evidence="4 5">BR 11622</strain>
    </source>
</reference>
<evidence type="ECO:0000259" key="3">
    <source>
        <dbReference type="Pfam" id="PF08241"/>
    </source>
</evidence>
<evidence type="ECO:0000313" key="4">
    <source>
        <dbReference type="EMBL" id="TWB38187.1"/>
    </source>
</evidence>
<evidence type="ECO:0000313" key="5">
    <source>
        <dbReference type="Proteomes" id="UP000315751"/>
    </source>
</evidence>
<sequence>MIAQRRAYPVNSCCSHARRAYTGPMSDADSMTVFNRRRVRAHRDRAAAGWSGFDFLKTEVVGRLVDRLADIKRDFRIALDLGCHGGEVAQALAAVPSIAQVVATDLSPRFAAEAAQRMPGLPTVAADEEFLPFAEGSFDLVVSALSLHWVNDLPGALIQIRRALKPDGLFLGAILGGETLFELRRSLMEAEMGLMGGLSPRISPMAEVRDAGGLLQRAGFALPVVDSDMLTVSYPHAFRLIQDLRGMGETNAVLASRKAMSPSGLFTQAAERYQELYPDGDGGIEASFQVLYLAGWAPDESQQKPLRRGSAKLRLADALGTEEINPLRGGN</sequence>
<proteinExistence type="predicted"/>
<gene>
    <name evidence="4" type="ORF">FBZ90_113185</name>
</gene>
<dbReference type="CDD" id="cd02440">
    <property type="entry name" value="AdoMet_MTases"/>
    <property type="match status" value="1"/>
</dbReference>
<feature type="domain" description="Methyltransferase type 11" evidence="3">
    <location>
        <begin position="79"/>
        <end position="171"/>
    </location>
</feature>
<evidence type="ECO:0000256" key="2">
    <source>
        <dbReference type="ARBA" id="ARBA00022679"/>
    </source>
</evidence>
<dbReference type="InterPro" id="IPR029063">
    <property type="entry name" value="SAM-dependent_MTases_sf"/>
</dbReference>
<dbReference type="PANTHER" id="PTHR13090">
    <property type="entry name" value="ARGININE-HYDROXYLASE NDUFAF5, MITOCHONDRIAL"/>
    <property type="match status" value="1"/>
</dbReference>
<organism evidence="4 5">
    <name type="scientific">Nitrospirillum amazonense</name>
    <dbReference type="NCBI Taxonomy" id="28077"/>
    <lineage>
        <taxon>Bacteria</taxon>
        <taxon>Pseudomonadati</taxon>
        <taxon>Pseudomonadota</taxon>
        <taxon>Alphaproteobacteria</taxon>
        <taxon>Rhodospirillales</taxon>
        <taxon>Azospirillaceae</taxon>
        <taxon>Nitrospirillum</taxon>
    </lineage>
</organism>
<protein>
    <submittedName>
        <fullName evidence="4">Methyltransferase family protein</fullName>
    </submittedName>
</protein>
<keyword evidence="1 4" id="KW-0489">Methyltransferase</keyword>
<evidence type="ECO:0000256" key="1">
    <source>
        <dbReference type="ARBA" id="ARBA00022603"/>
    </source>
</evidence>
<comment type="caution">
    <text evidence="4">The sequence shown here is derived from an EMBL/GenBank/DDBJ whole genome shotgun (WGS) entry which is preliminary data.</text>
</comment>
<dbReference type="PANTHER" id="PTHR13090:SF1">
    <property type="entry name" value="ARGININE-HYDROXYLASE NDUFAF5, MITOCHONDRIAL"/>
    <property type="match status" value="1"/>
</dbReference>
<accession>A0A560GVX7</accession>